<proteinExistence type="predicted"/>
<comment type="caution">
    <text evidence="2">The sequence shown here is derived from an EMBL/GenBank/DDBJ whole genome shotgun (WGS) entry which is preliminary data.</text>
</comment>
<name>A0A2P5BWZ7_PARAD</name>
<keyword evidence="3" id="KW-1185">Reference proteome</keyword>
<evidence type="ECO:0000313" key="3">
    <source>
        <dbReference type="Proteomes" id="UP000237105"/>
    </source>
</evidence>
<accession>A0A2P5BWZ7</accession>
<gene>
    <name evidence="2" type="ORF">PanWU01x14_203190</name>
</gene>
<organism evidence="2 3">
    <name type="scientific">Parasponia andersonii</name>
    <name type="common">Sponia andersonii</name>
    <dbReference type="NCBI Taxonomy" id="3476"/>
    <lineage>
        <taxon>Eukaryota</taxon>
        <taxon>Viridiplantae</taxon>
        <taxon>Streptophyta</taxon>
        <taxon>Embryophyta</taxon>
        <taxon>Tracheophyta</taxon>
        <taxon>Spermatophyta</taxon>
        <taxon>Magnoliopsida</taxon>
        <taxon>eudicotyledons</taxon>
        <taxon>Gunneridae</taxon>
        <taxon>Pentapetalae</taxon>
        <taxon>rosids</taxon>
        <taxon>fabids</taxon>
        <taxon>Rosales</taxon>
        <taxon>Cannabaceae</taxon>
        <taxon>Parasponia</taxon>
    </lineage>
</organism>
<evidence type="ECO:0000256" key="1">
    <source>
        <dbReference type="SAM" id="MobiDB-lite"/>
    </source>
</evidence>
<feature type="region of interest" description="Disordered" evidence="1">
    <location>
        <begin position="175"/>
        <end position="216"/>
    </location>
</feature>
<sequence>MVYAKLTKEEKANYGDVEEESGGPEREICDGESDLKCSHVMKWIRSVGGFISPKVKLLYPRKEKSLLCVPEDVKKKKDGPMKLLKKDASSALGFPTHNVAHSPQSKGKDELMILKDEIAIFRFLVVSFPDHVDQMVEMEAEKKRKAIIKELSTLVRPLQKAEGQSPQRAKEMLMKEHTKVKRKGYFNKASKRRRGAQQKKEPQLKKTAHENLVANH</sequence>
<dbReference type="Proteomes" id="UP000237105">
    <property type="component" value="Unassembled WGS sequence"/>
</dbReference>
<dbReference type="EMBL" id="JXTB01000208">
    <property type="protein sequence ID" value="PON53312.1"/>
    <property type="molecule type" value="Genomic_DNA"/>
</dbReference>
<dbReference type="AlphaFoldDB" id="A0A2P5BWZ7"/>
<protein>
    <submittedName>
        <fullName evidence="2">Uncharacterized protein</fullName>
    </submittedName>
</protein>
<feature type="compositionally biased region" description="Basic residues" evidence="1">
    <location>
        <begin position="178"/>
        <end position="197"/>
    </location>
</feature>
<reference evidence="3" key="1">
    <citation type="submission" date="2016-06" db="EMBL/GenBank/DDBJ databases">
        <title>Parallel loss of symbiosis genes in relatives of nitrogen-fixing non-legume Parasponia.</title>
        <authorList>
            <person name="Van Velzen R."/>
            <person name="Holmer R."/>
            <person name="Bu F."/>
            <person name="Rutten L."/>
            <person name="Van Zeijl A."/>
            <person name="Liu W."/>
            <person name="Santuari L."/>
            <person name="Cao Q."/>
            <person name="Sharma T."/>
            <person name="Shen D."/>
            <person name="Roswanjaya Y."/>
            <person name="Wardhani T."/>
            <person name="Kalhor M.S."/>
            <person name="Jansen J."/>
            <person name="Van den Hoogen J."/>
            <person name="Gungor B."/>
            <person name="Hartog M."/>
            <person name="Hontelez J."/>
            <person name="Verver J."/>
            <person name="Yang W.-C."/>
            <person name="Schijlen E."/>
            <person name="Repin R."/>
            <person name="Schilthuizen M."/>
            <person name="Schranz E."/>
            <person name="Heidstra R."/>
            <person name="Miyata K."/>
            <person name="Fedorova E."/>
            <person name="Kohlen W."/>
            <person name="Bisseling T."/>
            <person name="Smit S."/>
            <person name="Geurts R."/>
        </authorList>
    </citation>
    <scope>NUCLEOTIDE SEQUENCE [LARGE SCALE GENOMIC DNA]</scope>
    <source>
        <strain evidence="3">cv. WU1-14</strain>
    </source>
</reference>
<evidence type="ECO:0000313" key="2">
    <source>
        <dbReference type="EMBL" id="PON53312.1"/>
    </source>
</evidence>
<feature type="compositionally biased region" description="Basic and acidic residues" evidence="1">
    <location>
        <begin position="198"/>
        <end position="209"/>
    </location>
</feature>